<dbReference type="HOGENOM" id="CLU_2146124_0_0_1"/>
<protein>
    <submittedName>
        <fullName evidence="1">Uncharacterized protein</fullName>
    </submittedName>
</protein>
<dbReference type="RefSeq" id="XP_007867470.1">
    <property type="nucleotide sequence ID" value="XM_007869279.1"/>
</dbReference>
<evidence type="ECO:0000313" key="1">
    <source>
        <dbReference type="EMBL" id="EPQ54141.1"/>
    </source>
</evidence>
<dbReference type="AlphaFoldDB" id="S7Q299"/>
<evidence type="ECO:0000313" key="2">
    <source>
        <dbReference type="Proteomes" id="UP000030669"/>
    </source>
</evidence>
<sequence length="112" mass="12406">MSQALMVLVQGYYPQDIQHREELGELDKAKKIIQAVLDANNIPLSQVDILLQSLGHDYKDPGDEQVLKDVVWYEQQKVSAAAASGAGKVAHQQLREAIQLEKQSVHGKSSNN</sequence>
<dbReference type="GeneID" id="19302118"/>
<accession>S7Q299</accession>
<organism evidence="1 2">
    <name type="scientific">Gloeophyllum trabeum (strain ATCC 11539 / FP-39264 / Madison 617)</name>
    <name type="common">Brown rot fungus</name>
    <dbReference type="NCBI Taxonomy" id="670483"/>
    <lineage>
        <taxon>Eukaryota</taxon>
        <taxon>Fungi</taxon>
        <taxon>Dikarya</taxon>
        <taxon>Basidiomycota</taxon>
        <taxon>Agaricomycotina</taxon>
        <taxon>Agaricomycetes</taxon>
        <taxon>Gloeophyllales</taxon>
        <taxon>Gloeophyllaceae</taxon>
        <taxon>Gloeophyllum</taxon>
    </lineage>
</organism>
<name>S7Q299_GLOTA</name>
<reference evidence="1 2" key="1">
    <citation type="journal article" date="2012" name="Science">
        <title>The Paleozoic origin of enzymatic lignin decomposition reconstructed from 31 fungal genomes.</title>
        <authorList>
            <person name="Floudas D."/>
            <person name="Binder M."/>
            <person name="Riley R."/>
            <person name="Barry K."/>
            <person name="Blanchette R.A."/>
            <person name="Henrissat B."/>
            <person name="Martinez A.T."/>
            <person name="Otillar R."/>
            <person name="Spatafora J.W."/>
            <person name="Yadav J.S."/>
            <person name="Aerts A."/>
            <person name="Benoit I."/>
            <person name="Boyd A."/>
            <person name="Carlson A."/>
            <person name="Copeland A."/>
            <person name="Coutinho P.M."/>
            <person name="de Vries R.P."/>
            <person name="Ferreira P."/>
            <person name="Findley K."/>
            <person name="Foster B."/>
            <person name="Gaskell J."/>
            <person name="Glotzer D."/>
            <person name="Gorecki P."/>
            <person name="Heitman J."/>
            <person name="Hesse C."/>
            <person name="Hori C."/>
            <person name="Igarashi K."/>
            <person name="Jurgens J.A."/>
            <person name="Kallen N."/>
            <person name="Kersten P."/>
            <person name="Kohler A."/>
            <person name="Kuees U."/>
            <person name="Kumar T.K.A."/>
            <person name="Kuo A."/>
            <person name="LaButti K."/>
            <person name="Larrondo L.F."/>
            <person name="Lindquist E."/>
            <person name="Ling A."/>
            <person name="Lombard V."/>
            <person name="Lucas S."/>
            <person name="Lundell T."/>
            <person name="Martin R."/>
            <person name="McLaughlin D.J."/>
            <person name="Morgenstern I."/>
            <person name="Morin E."/>
            <person name="Murat C."/>
            <person name="Nagy L.G."/>
            <person name="Nolan M."/>
            <person name="Ohm R.A."/>
            <person name="Patyshakuliyeva A."/>
            <person name="Rokas A."/>
            <person name="Ruiz-Duenas F.J."/>
            <person name="Sabat G."/>
            <person name="Salamov A."/>
            <person name="Samejima M."/>
            <person name="Schmutz J."/>
            <person name="Slot J.C."/>
            <person name="St John F."/>
            <person name="Stenlid J."/>
            <person name="Sun H."/>
            <person name="Sun S."/>
            <person name="Syed K."/>
            <person name="Tsang A."/>
            <person name="Wiebenga A."/>
            <person name="Young D."/>
            <person name="Pisabarro A."/>
            <person name="Eastwood D.C."/>
            <person name="Martin F."/>
            <person name="Cullen D."/>
            <person name="Grigoriev I.V."/>
            <person name="Hibbett D.S."/>
        </authorList>
    </citation>
    <scope>NUCLEOTIDE SEQUENCE [LARGE SCALE GENOMIC DNA]</scope>
    <source>
        <strain evidence="1 2">ATCC 11539</strain>
    </source>
</reference>
<keyword evidence="2" id="KW-1185">Reference proteome</keyword>
<proteinExistence type="predicted"/>
<dbReference type="KEGG" id="gtr:GLOTRDRAFT_130525"/>
<gene>
    <name evidence="1" type="ORF">GLOTRDRAFT_130525</name>
</gene>
<dbReference type="EMBL" id="KB469304">
    <property type="protein sequence ID" value="EPQ54141.1"/>
    <property type="molecule type" value="Genomic_DNA"/>
</dbReference>
<dbReference type="Proteomes" id="UP000030669">
    <property type="component" value="Unassembled WGS sequence"/>
</dbReference>